<reference evidence="3" key="1">
    <citation type="submission" date="2013-07" db="EMBL/GenBank/DDBJ databases">
        <title>The Genome Sequence of Cryptococcus bestiolae CBS10118.</title>
        <authorList>
            <consortium name="The Broad Institute Genome Sequencing Platform"/>
            <person name="Cuomo C."/>
            <person name="Litvintseva A."/>
            <person name="Chen Y."/>
            <person name="Heitman J."/>
            <person name="Sun S."/>
            <person name="Springer D."/>
            <person name="Dromer F."/>
            <person name="Young S.K."/>
            <person name="Zeng Q."/>
            <person name="Gargeya S."/>
            <person name="Fitzgerald M."/>
            <person name="Abouelleil A."/>
            <person name="Alvarado L."/>
            <person name="Berlin A.M."/>
            <person name="Chapman S.B."/>
            <person name="Dewar J."/>
            <person name="Goldberg J."/>
            <person name="Griggs A."/>
            <person name="Gujja S."/>
            <person name="Hansen M."/>
            <person name="Howarth C."/>
            <person name="Imamovic A."/>
            <person name="Larimer J."/>
            <person name="McCowan C."/>
            <person name="Murphy C."/>
            <person name="Pearson M."/>
            <person name="Priest M."/>
            <person name="Roberts A."/>
            <person name="Saif S."/>
            <person name="Shea T."/>
            <person name="Sykes S."/>
            <person name="Wortman J."/>
            <person name="Nusbaum C."/>
            <person name="Birren B."/>
        </authorList>
    </citation>
    <scope>NUCLEOTIDE SEQUENCE [LARGE SCALE GENOMIC DNA]</scope>
    <source>
        <strain evidence="3">CBS 10118</strain>
    </source>
</reference>
<evidence type="ECO:0000256" key="1">
    <source>
        <dbReference type="SAM" id="MobiDB-lite"/>
    </source>
</evidence>
<evidence type="ECO:0000313" key="3">
    <source>
        <dbReference type="EMBL" id="OCF26885.1"/>
    </source>
</evidence>
<feature type="transmembrane region" description="Helical" evidence="2">
    <location>
        <begin position="156"/>
        <end position="177"/>
    </location>
</feature>
<evidence type="ECO:0000313" key="4">
    <source>
        <dbReference type="EMBL" id="WVW79236.1"/>
    </source>
</evidence>
<feature type="compositionally biased region" description="Low complexity" evidence="1">
    <location>
        <begin position="339"/>
        <end position="355"/>
    </location>
</feature>
<feature type="transmembrane region" description="Helical" evidence="2">
    <location>
        <begin position="80"/>
        <end position="101"/>
    </location>
</feature>
<dbReference type="EMBL" id="KI894020">
    <property type="protein sequence ID" value="OCF26885.1"/>
    <property type="molecule type" value="Genomic_DNA"/>
</dbReference>
<dbReference type="VEuPathDB" id="FungiDB:I302_04575"/>
<dbReference type="KEGG" id="kbi:30208974"/>
<feature type="compositionally biased region" description="Polar residues" evidence="1">
    <location>
        <begin position="278"/>
        <end position="298"/>
    </location>
</feature>
<gene>
    <name evidence="3" type="ORF">I302_04575</name>
    <name evidence="4" type="ORF">I302_101202</name>
</gene>
<evidence type="ECO:0000256" key="2">
    <source>
        <dbReference type="SAM" id="Phobius"/>
    </source>
</evidence>
<dbReference type="AlphaFoldDB" id="A0A1B9G785"/>
<keyword evidence="2" id="KW-1133">Transmembrane helix</keyword>
<accession>A0A1B9G785</accession>
<keyword evidence="2" id="KW-0812">Transmembrane</keyword>
<feature type="region of interest" description="Disordered" evidence="1">
    <location>
        <begin position="278"/>
        <end position="306"/>
    </location>
</feature>
<organism evidence="3">
    <name type="scientific">Kwoniella bestiolae CBS 10118</name>
    <dbReference type="NCBI Taxonomy" id="1296100"/>
    <lineage>
        <taxon>Eukaryota</taxon>
        <taxon>Fungi</taxon>
        <taxon>Dikarya</taxon>
        <taxon>Basidiomycota</taxon>
        <taxon>Agaricomycotina</taxon>
        <taxon>Tremellomycetes</taxon>
        <taxon>Tremellales</taxon>
        <taxon>Cryptococcaceae</taxon>
        <taxon>Kwoniella</taxon>
    </lineage>
</organism>
<dbReference type="EMBL" id="CP144541">
    <property type="protein sequence ID" value="WVW79236.1"/>
    <property type="molecule type" value="Genomic_DNA"/>
</dbReference>
<dbReference type="OrthoDB" id="2599167at2759"/>
<feature type="compositionally biased region" description="Low complexity" evidence="1">
    <location>
        <begin position="369"/>
        <end position="378"/>
    </location>
</feature>
<keyword evidence="2" id="KW-0472">Membrane</keyword>
<sequence>MIAGPSPSPVGQYIQFDDDRQKQKQKQKRAGPLSGVFDTSTFKVALRSRGSKIRLSLLSFHVLFILVITIFTFLTTRNYGLLVVHLISLGAMLVYVPGVIYKMFTVPLSPDPDVRPNRRVNLKGEEEGGLDRIGQPGKGKDHEGWVWNWDSGIMELIYLGTQIIIWLVSAICSHTIGGPTSCSQQIMNNYSATTEGNSQADAKSLKDNYESVLQVQKMCNNLTGTIVLSSIHIVGLVLYGGWIWRVINKYKSRAGETGVWKVSLSELTRIQSQLKVPCDPTSTTEYNQGDSRINTGTIPNVIPHGRIVQPPARTHYTSVGMPPPPYQPSTIATEWSRSSYLGSSSSSNPSAIHMSPEGSSGPINIDAGTSYSYHSSSDTSDHLPGATPIQMRTSVARFIDEKKDSKDAIKRALDMV</sequence>
<protein>
    <submittedName>
        <fullName evidence="3">Uncharacterized protein</fullName>
    </submittedName>
</protein>
<reference evidence="4" key="4">
    <citation type="submission" date="2024-02" db="EMBL/GenBank/DDBJ databases">
        <title>Comparative genomics of Cryptococcus and Kwoniella reveals pathogenesis evolution and contrasting modes of karyotype evolution via chromosome fusion or intercentromeric recombination.</title>
        <authorList>
            <person name="Coelho M.A."/>
            <person name="David-Palma M."/>
            <person name="Shea T."/>
            <person name="Bowers K."/>
            <person name="McGinley-Smith S."/>
            <person name="Mohammad A.W."/>
            <person name="Gnirke A."/>
            <person name="Yurkov A.M."/>
            <person name="Nowrousian M."/>
            <person name="Sun S."/>
            <person name="Cuomo C.A."/>
            <person name="Heitman J."/>
        </authorList>
    </citation>
    <scope>NUCLEOTIDE SEQUENCE</scope>
    <source>
        <strain evidence="4">CBS 10118</strain>
    </source>
</reference>
<dbReference type="RefSeq" id="XP_019047955.1">
    <property type="nucleotide sequence ID" value="XM_019191207.1"/>
</dbReference>
<evidence type="ECO:0000313" key="5">
    <source>
        <dbReference type="Proteomes" id="UP000092730"/>
    </source>
</evidence>
<proteinExistence type="predicted"/>
<feature type="region of interest" description="Disordered" evidence="1">
    <location>
        <begin position="339"/>
        <end position="387"/>
    </location>
</feature>
<keyword evidence="5" id="KW-1185">Reference proteome</keyword>
<name>A0A1B9G785_9TREE</name>
<dbReference type="GeneID" id="30208974"/>
<reference evidence="3" key="3">
    <citation type="submission" date="2014-01" db="EMBL/GenBank/DDBJ databases">
        <title>Evolution of pathogenesis and genome organization in the Tremellales.</title>
        <authorList>
            <person name="Cuomo C."/>
            <person name="Litvintseva A."/>
            <person name="Heitman J."/>
            <person name="Chen Y."/>
            <person name="Sun S."/>
            <person name="Springer D."/>
            <person name="Dromer F."/>
            <person name="Young S."/>
            <person name="Zeng Q."/>
            <person name="Chapman S."/>
            <person name="Gujja S."/>
            <person name="Saif S."/>
            <person name="Birren B."/>
        </authorList>
    </citation>
    <scope>NUCLEOTIDE SEQUENCE</scope>
    <source>
        <strain evidence="3">CBS 10118</strain>
    </source>
</reference>
<feature type="transmembrane region" description="Helical" evidence="2">
    <location>
        <begin position="222"/>
        <end position="244"/>
    </location>
</feature>
<reference evidence="4" key="2">
    <citation type="submission" date="2013-07" db="EMBL/GenBank/DDBJ databases">
        <authorList>
            <consortium name="The Broad Institute Genome Sequencing Platform"/>
            <person name="Cuomo C."/>
            <person name="Litvintseva A."/>
            <person name="Chen Y."/>
            <person name="Heitman J."/>
            <person name="Sun S."/>
            <person name="Springer D."/>
            <person name="Dromer F."/>
            <person name="Young S.K."/>
            <person name="Zeng Q."/>
            <person name="Gargeya S."/>
            <person name="Fitzgerald M."/>
            <person name="Abouelleil A."/>
            <person name="Alvarado L."/>
            <person name="Berlin A.M."/>
            <person name="Chapman S.B."/>
            <person name="Dewar J."/>
            <person name="Goldberg J."/>
            <person name="Griggs A."/>
            <person name="Gujja S."/>
            <person name="Hansen M."/>
            <person name="Howarth C."/>
            <person name="Imamovic A."/>
            <person name="Larimer J."/>
            <person name="McCowan C."/>
            <person name="Murphy C."/>
            <person name="Pearson M."/>
            <person name="Priest M."/>
            <person name="Roberts A."/>
            <person name="Saif S."/>
            <person name="Shea T."/>
            <person name="Sykes S."/>
            <person name="Wortman J."/>
            <person name="Nusbaum C."/>
            <person name="Birren B."/>
        </authorList>
    </citation>
    <scope>NUCLEOTIDE SEQUENCE</scope>
    <source>
        <strain evidence="4">CBS 10118</strain>
    </source>
</reference>
<feature type="transmembrane region" description="Helical" evidence="2">
    <location>
        <begin position="55"/>
        <end position="74"/>
    </location>
</feature>
<dbReference type="Proteomes" id="UP000092730">
    <property type="component" value="Chromosome 1"/>
</dbReference>